<dbReference type="EMBL" id="LAZR01033889">
    <property type="protein sequence ID" value="KKL46837.1"/>
    <property type="molecule type" value="Genomic_DNA"/>
</dbReference>
<reference evidence="1" key="1">
    <citation type="journal article" date="2015" name="Nature">
        <title>Complex archaea that bridge the gap between prokaryotes and eukaryotes.</title>
        <authorList>
            <person name="Spang A."/>
            <person name="Saw J.H."/>
            <person name="Jorgensen S.L."/>
            <person name="Zaremba-Niedzwiedzka K."/>
            <person name="Martijn J."/>
            <person name="Lind A.E."/>
            <person name="van Eijk R."/>
            <person name="Schleper C."/>
            <person name="Guy L."/>
            <person name="Ettema T.J."/>
        </authorList>
    </citation>
    <scope>NUCLEOTIDE SEQUENCE</scope>
</reference>
<accession>A0A0F9F703</accession>
<evidence type="ECO:0008006" key="2">
    <source>
        <dbReference type="Google" id="ProtNLM"/>
    </source>
</evidence>
<name>A0A0F9F703_9ZZZZ</name>
<sequence>MARVCEHLFKPGTDNNLRKPGFYMNDLLKIQIDYYIKNIGRDWDFTIIVCGEGEVRVGKSYLAAQIGAYWTSEIKRLYRITVPFNLKDNMVFDGAKLIEKGNALGAKHPYSVLDFDEAGADLEGTKAMTATTRAVKDYLRECGQYNMLTILVLPEFFDLPKSIALNRSACLINVFYVPDENGLFQRGYFKFFGRPGKKKLYLLGKQTLNYNVAKQDFYGTFPDFFPLDKKEYEQLKKKALKRRESSTVDKKLLQRNIAWGFLHNECGWKLTEIASKTTAQGAYTGQPTITEALKGMILHNNELNRIKQLEDELELKNEEIVSS</sequence>
<evidence type="ECO:0000313" key="1">
    <source>
        <dbReference type="EMBL" id="KKL46837.1"/>
    </source>
</evidence>
<gene>
    <name evidence="1" type="ORF">LCGC14_2341560</name>
</gene>
<organism evidence="1">
    <name type="scientific">marine sediment metagenome</name>
    <dbReference type="NCBI Taxonomy" id="412755"/>
    <lineage>
        <taxon>unclassified sequences</taxon>
        <taxon>metagenomes</taxon>
        <taxon>ecological metagenomes</taxon>
    </lineage>
</organism>
<dbReference type="AlphaFoldDB" id="A0A0F9F703"/>
<comment type="caution">
    <text evidence="1">The sequence shown here is derived from an EMBL/GenBank/DDBJ whole genome shotgun (WGS) entry which is preliminary data.</text>
</comment>
<protein>
    <recommendedName>
        <fullName evidence="2">Zona occludens toxin N-terminal domain-containing protein</fullName>
    </recommendedName>
</protein>
<proteinExistence type="predicted"/>